<evidence type="ECO:0000256" key="1">
    <source>
        <dbReference type="SAM" id="Phobius"/>
    </source>
</evidence>
<feature type="transmembrane region" description="Helical" evidence="1">
    <location>
        <begin position="20"/>
        <end position="39"/>
    </location>
</feature>
<dbReference type="Proteomes" id="UP000256779">
    <property type="component" value="Unassembled WGS sequence"/>
</dbReference>
<dbReference type="SUPFAM" id="SSF55073">
    <property type="entry name" value="Nucleotide cyclase"/>
    <property type="match status" value="1"/>
</dbReference>
<evidence type="ECO:0000313" key="3">
    <source>
        <dbReference type="EMBL" id="REE05605.1"/>
    </source>
</evidence>
<organism evidence="3 4">
    <name type="scientific">Marinoscillum furvescens DSM 4134</name>
    <dbReference type="NCBI Taxonomy" id="1122208"/>
    <lineage>
        <taxon>Bacteria</taxon>
        <taxon>Pseudomonadati</taxon>
        <taxon>Bacteroidota</taxon>
        <taxon>Cytophagia</taxon>
        <taxon>Cytophagales</taxon>
        <taxon>Reichenbachiellaceae</taxon>
        <taxon>Marinoscillum</taxon>
    </lineage>
</organism>
<dbReference type="PANTHER" id="PTHR43081:SF1">
    <property type="entry name" value="ADENYLATE CYCLASE, TERMINAL-DIFFERENTIATION SPECIFIC"/>
    <property type="match status" value="1"/>
</dbReference>
<feature type="transmembrane region" description="Helical" evidence="1">
    <location>
        <begin position="178"/>
        <end position="195"/>
    </location>
</feature>
<evidence type="ECO:0000259" key="2">
    <source>
        <dbReference type="PROSITE" id="PS50125"/>
    </source>
</evidence>
<name>A0A3D9LIB9_MARFU</name>
<dbReference type="SMART" id="SM00044">
    <property type="entry name" value="CYCc"/>
    <property type="match status" value="1"/>
</dbReference>
<dbReference type="Pfam" id="PF00211">
    <property type="entry name" value="Guanylate_cyc"/>
    <property type="match status" value="1"/>
</dbReference>
<accession>A0A3D9LIB9</accession>
<reference evidence="3 4" key="1">
    <citation type="submission" date="2018-07" db="EMBL/GenBank/DDBJ databases">
        <title>Genomic Encyclopedia of Type Strains, Phase IV (KMG-IV): sequencing the most valuable type-strain genomes for metagenomic binning, comparative biology and taxonomic classification.</title>
        <authorList>
            <person name="Goeker M."/>
        </authorList>
    </citation>
    <scope>NUCLEOTIDE SEQUENCE [LARGE SCALE GENOMIC DNA]</scope>
    <source>
        <strain evidence="3 4">DSM 4134</strain>
    </source>
</reference>
<dbReference type="OrthoDB" id="341967at2"/>
<dbReference type="GO" id="GO:0009190">
    <property type="term" value="P:cyclic nucleotide biosynthetic process"/>
    <property type="evidence" value="ECO:0007669"/>
    <property type="project" value="InterPro"/>
</dbReference>
<dbReference type="GO" id="GO:0004016">
    <property type="term" value="F:adenylate cyclase activity"/>
    <property type="evidence" value="ECO:0007669"/>
    <property type="project" value="UniProtKB-ARBA"/>
</dbReference>
<dbReference type="GO" id="GO:0035556">
    <property type="term" value="P:intracellular signal transduction"/>
    <property type="evidence" value="ECO:0007669"/>
    <property type="project" value="InterPro"/>
</dbReference>
<feature type="domain" description="Guanylate cyclase" evidence="2">
    <location>
        <begin position="241"/>
        <end position="371"/>
    </location>
</feature>
<keyword evidence="4" id="KW-1185">Reference proteome</keyword>
<dbReference type="RefSeq" id="WP_115866122.1">
    <property type="nucleotide sequence ID" value="NZ_QREG01000001.1"/>
</dbReference>
<dbReference type="Gene3D" id="3.30.70.1230">
    <property type="entry name" value="Nucleotide cyclase"/>
    <property type="match status" value="1"/>
</dbReference>
<sequence>MQANYLDAEILKSEKKRLEVFIGFLLTTTLVTIFIQFSHYQILRDTFKNPVSYPLIIIATVSMVITFMIGRRWVIQLQKHNRKLPRKYYWYTVLLEVFIPSAWLVVASQVEETSALLDSPIIFLYYILIIVSPLHLDFWVSAAMGLLIALFFMGYTYWVTAQYPIDFHLPMVTYYLRSLMYFLAGILAGLVANELKIRLSRTNREIREKEEIEGLFNQQVSKEMVVALKEKKDFSARLDVTILFLDIRDFTQRVQHLSPEEVNKFQNEFFSPVIELINESKGIVNQITGDGLMATFGAPVTDKTHYNCAWMAVEKILDFLGEFRTKSPEHATLEIGMGLHCGEVLVGNIGTETRKQLSISGTPVIIASRIEQLNKELNSTVLISRQLFNLLKDKIQTFEIKGLVKMKGLDEEIEIIKVH</sequence>
<feature type="transmembrane region" description="Helical" evidence="1">
    <location>
        <begin position="113"/>
        <end position="131"/>
    </location>
</feature>
<feature type="transmembrane region" description="Helical" evidence="1">
    <location>
        <begin position="89"/>
        <end position="107"/>
    </location>
</feature>
<feature type="transmembrane region" description="Helical" evidence="1">
    <location>
        <begin position="51"/>
        <end position="69"/>
    </location>
</feature>
<keyword evidence="1" id="KW-0812">Transmembrane</keyword>
<dbReference type="PROSITE" id="PS50125">
    <property type="entry name" value="GUANYLATE_CYCLASE_2"/>
    <property type="match status" value="1"/>
</dbReference>
<keyword evidence="1" id="KW-1133">Transmembrane helix</keyword>
<proteinExistence type="predicted"/>
<dbReference type="InterPro" id="IPR029787">
    <property type="entry name" value="Nucleotide_cyclase"/>
</dbReference>
<comment type="caution">
    <text evidence="3">The sequence shown here is derived from an EMBL/GenBank/DDBJ whole genome shotgun (WGS) entry which is preliminary data.</text>
</comment>
<evidence type="ECO:0000313" key="4">
    <source>
        <dbReference type="Proteomes" id="UP000256779"/>
    </source>
</evidence>
<protein>
    <submittedName>
        <fullName evidence="3">Adenylate cyclase</fullName>
    </submittedName>
</protein>
<dbReference type="InterPro" id="IPR050697">
    <property type="entry name" value="Adenylyl/Guanylyl_Cyclase_3/4"/>
</dbReference>
<dbReference type="PANTHER" id="PTHR43081">
    <property type="entry name" value="ADENYLATE CYCLASE, TERMINAL-DIFFERENTIATION SPECIFIC-RELATED"/>
    <property type="match status" value="1"/>
</dbReference>
<dbReference type="AlphaFoldDB" id="A0A3D9LIB9"/>
<gene>
    <name evidence="3" type="ORF">C7460_101122</name>
</gene>
<keyword evidence="1" id="KW-0472">Membrane</keyword>
<dbReference type="CDD" id="cd07302">
    <property type="entry name" value="CHD"/>
    <property type="match status" value="1"/>
</dbReference>
<dbReference type="InterPro" id="IPR001054">
    <property type="entry name" value="A/G_cyclase"/>
</dbReference>
<dbReference type="EMBL" id="QREG01000001">
    <property type="protein sequence ID" value="REE05605.1"/>
    <property type="molecule type" value="Genomic_DNA"/>
</dbReference>
<feature type="transmembrane region" description="Helical" evidence="1">
    <location>
        <begin position="138"/>
        <end position="158"/>
    </location>
</feature>